<evidence type="ECO:0000313" key="1">
    <source>
        <dbReference type="EMBL" id="KAL0183792.1"/>
    </source>
</evidence>
<dbReference type="AlphaFoldDB" id="A0ABD0QD18"/>
<sequence>TDKKDSGRIHVDFAQARDDLYEWECKQRLLAREERHRRKIQEERLRPPSPPPIMHYSEHEAALLAEKLK</sequence>
<protein>
    <submittedName>
        <fullName evidence="1">Uncharacterized protein</fullName>
    </submittedName>
</protein>
<evidence type="ECO:0000313" key="2">
    <source>
        <dbReference type="Proteomes" id="UP001529510"/>
    </source>
</evidence>
<dbReference type="EMBL" id="JAMKFB020000009">
    <property type="protein sequence ID" value="KAL0183792.1"/>
    <property type="molecule type" value="Genomic_DNA"/>
</dbReference>
<name>A0ABD0QD18_CIRMR</name>
<dbReference type="PANTHER" id="PTHR16001:SF6">
    <property type="entry name" value="ECTO-NOX DISULFIDE-THIOL EXCHANGER 1"/>
    <property type="match status" value="1"/>
</dbReference>
<comment type="caution">
    <text evidence="1">The sequence shown here is derived from an EMBL/GenBank/DDBJ whole genome shotgun (WGS) entry which is preliminary data.</text>
</comment>
<dbReference type="InterPro" id="IPR038876">
    <property type="entry name" value="ENOX"/>
</dbReference>
<gene>
    <name evidence="1" type="ORF">M9458_019488</name>
</gene>
<dbReference type="PANTHER" id="PTHR16001">
    <property type="entry name" value="ECTO-NOX DISULFIDE-THIOL EXCHANGER"/>
    <property type="match status" value="1"/>
</dbReference>
<proteinExistence type="predicted"/>
<dbReference type="Proteomes" id="UP001529510">
    <property type="component" value="Unassembled WGS sequence"/>
</dbReference>
<accession>A0ABD0QD18</accession>
<feature type="non-terminal residue" evidence="1">
    <location>
        <position position="69"/>
    </location>
</feature>
<organism evidence="1 2">
    <name type="scientific">Cirrhinus mrigala</name>
    <name type="common">Mrigala</name>
    <dbReference type="NCBI Taxonomy" id="683832"/>
    <lineage>
        <taxon>Eukaryota</taxon>
        <taxon>Metazoa</taxon>
        <taxon>Chordata</taxon>
        <taxon>Craniata</taxon>
        <taxon>Vertebrata</taxon>
        <taxon>Euteleostomi</taxon>
        <taxon>Actinopterygii</taxon>
        <taxon>Neopterygii</taxon>
        <taxon>Teleostei</taxon>
        <taxon>Ostariophysi</taxon>
        <taxon>Cypriniformes</taxon>
        <taxon>Cyprinidae</taxon>
        <taxon>Labeoninae</taxon>
        <taxon>Labeonini</taxon>
        <taxon>Cirrhinus</taxon>
    </lineage>
</organism>
<reference evidence="1 2" key="1">
    <citation type="submission" date="2024-05" db="EMBL/GenBank/DDBJ databases">
        <title>Genome sequencing and assembly of Indian major carp, Cirrhinus mrigala (Hamilton, 1822).</title>
        <authorList>
            <person name="Mohindra V."/>
            <person name="Chowdhury L.M."/>
            <person name="Lal K."/>
            <person name="Jena J.K."/>
        </authorList>
    </citation>
    <scope>NUCLEOTIDE SEQUENCE [LARGE SCALE GENOMIC DNA]</scope>
    <source>
        <strain evidence="1">CM1030</strain>
        <tissue evidence="1">Blood</tissue>
    </source>
</reference>
<keyword evidence="2" id="KW-1185">Reference proteome</keyword>
<feature type="non-terminal residue" evidence="1">
    <location>
        <position position="1"/>
    </location>
</feature>